<dbReference type="InterPro" id="IPR037235">
    <property type="entry name" value="TRCF-like_C_D7"/>
</dbReference>
<dbReference type="PROSITE" id="PS51194">
    <property type="entry name" value="HELICASE_CTER"/>
    <property type="match status" value="1"/>
</dbReference>
<dbReference type="Pfam" id="PF00270">
    <property type="entry name" value="DEAD"/>
    <property type="match status" value="1"/>
</dbReference>
<dbReference type="Gene3D" id="3.40.50.11180">
    <property type="match status" value="1"/>
</dbReference>
<keyword evidence="10" id="KW-0175">Coiled coil</keyword>
<dbReference type="InterPro" id="IPR014001">
    <property type="entry name" value="Helicase_ATP-bd"/>
</dbReference>
<evidence type="ECO:0000259" key="11">
    <source>
        <dbReference type="PROSITE" id="PS51192"/>
    </source>
</evidence>
<keyword evidence="4 9" id="KW-0378">Hydrolase</keyword>
<dbReference type="InterPro" id="IPR011545">
    <property type="entry name" value="DEAD/DEAH_box_helicase_dom"/>
</dbReference>
<comment type="similarity">
    <text evidence="9">In the N-terminal section; belongs to the UvrB family.</text>
</comment>
<dbReference type="InterPro" id="IPR027417">
    <property type="entry name" value="P-loop_NTPase"/>
</dbReference>
<reference evidence="13 14" key="1">
    <citation type="submission" date="2016-10" db="EMBL/GenBank/DDBJ databases">
        <authorList>
            <person name="Varghese N."/>
            <person name="Submissions S."/>
        </authorList>
    </citation>
    <scope>NUCLEOTIDE SEQUENCE [LARGE SCALE GENOMIC DNA]</scope>
    <source>
        <strain evidence="13 14">WC1T17</strain>
    </source>
</reference>
<dbReference type="Gene3D" id="3.40.50.300">
    <property type="entry name" value="P-loop containing nucleotide triphosphate hydrolases"/>
    <property type="match status" value="2"/>
</dbReference>
<comment type="subcellular location">
    <subcellularLocation>
        <location evidence="9">Cytoplasm</location>
    </subcellularLocation>
</comment>
<evidence type="ECO:0000256" key="1">
    <source>
        <dbReference type="ARBA" id="ARBA00022490"/>
    </source>
</evidence>
<evidence type="ECO:0000256" key="6">
    <source>
        <dbReference type="ARBA" id="ARBA00022840"/>
    </source>
</evidence>
<evidence type="ECO:0000256" key="4">
    <source>
        <dbReference type="ARBA" id="ARBA00022801"/>
    </source>
</evidence>
<dbReference type="EC" id="3.6.4.-" evidence="9"/>
<keyword evidence="2 9" id="KW-0547">Nucleotide-binding</keyword>
<dbReference type="InterPro" id="IPR041471">
    <property type="entry name" value="UvrB_inter"/>
</dbReference>
<evidence type="ECO:0000256" key="9">
    <source>
        <dbReference type="HAMAP-Rule" id="MF_00969"/>
    </source>
</evidence>
<dbReference type="Proteomes" id="UP000182089">
    <property type="component" value="Unassembled WGS sequence"/>
</dbReference>
<dbReference type="Pfam" id="PF17757">
    <property type="entry name" value="UvrB_inter"/>
    <property type="match status" value="1"/>
</dbReference>
<dbReference type="InterPro" id="IPR036101">
    <property type="entry name" value="CarD-like/TRCF_RID_sf"/>
</dbReference>
<dbReference type="SMART" id="SM00490">
    <property type="entry name" value="HELICc"/>
    <property type="match status" value="1"/>
</dbReference>
<keyword evidence="7 9" id="KW-0238">DNA-binding</keyword>
<feature type="coiled-coil region" evidence="10">
    <location>
        <begin position="231"/>
        <end position="258"/>
    </location>
</feature>
<evidence type="ECO:0000259" key="12">
    <source>
        <dbReference type="PROSITE" id="PS51194"/>
    </source>
</evidence>
<evidence type="ECO:0000256" key="7">
    <source>
        <dbReference type="ARBA" id="ARBA00023125"/>
    </source>
</evidence>
<comment type="caution">
    <text evidence="13">The sequence shown here is derived from an EMBL/GenBank/DDBJ whole genome shotgun (WGS) entry which is preliminary data.</text>
</comment>
<keyword evidence="1 9" id="KW-0963">Cytoplasm</keyword>
<evidence type="ECO:0000256" key="5">
    <source>
        <dbReference type="ARBA" id="ARBA00022806"/>
    </source>
</evidence>
<feature type="domain" description="Helicase ATP-binding" evidence="11">
    <location>
        <begin position="637"/>
        <end position="798"/>
    </location>
</feature>
<dbReference type="PANTHER" id="PTHR47964">
    <property type="entry name" value="ATP-DEPENDENT DNA HELICASE HOMOLOG RECG, CHLOROPLASTIC"/>
    <property type="match status" value="1"/>
</dbReference>
<keyword evidence="6 9" id="KW-0067">ATP-binding</keyword>
<comment type="function">
    <text evidence="9">Couples transcription and DNA repair by recognizing RNA polymerase (RNAP) stalled at DNA lesions. Mediates ATP-dependent release of RNAP and its truncated transcript from the DNA, and recruitment of nucleotide excision repair machinery to the damaged site.</text>
</comment>
<dbReference type="NCBIfam" id="TIGR00580">
    <property type="entry name" value="mfd"/>
    <property type="match status" value="1"/>
</dbReference>
<dbReference type="InterPro" id="IPR001650">
    <property type="entry name" value="Helicase_C-like"/>
</dbReference>
<dbReference type="InterPro" id="IPR005118">
    <property type="entry name" value="TRCF_C"/>
</dbReference>
<gene>
    <name evidence="9" type="primary">mfd</name>
    <name evidence="13" type="ORF">SAMN05216431_108114</name>
</gene>
<keyword evidence="3 9" id="KW-0227">DNA damage</keyword>
<keyword evidence="5" id="KW-0347">Helicase</keyword>
<accession>A0ABY1ACD0</accession>
<dbReference type="SUPFAM" id="SSF143517">
    <property type="entry name" value="TRCF domain-like"/>
    <property type="match status" value="1"/>
</dbReference>
<dbReference type="Gene3D" id="2.40.10.170">
    <property type="match status" value="1"/>
</dbReference>
<dbReference type="SUPFAM" id="SSF141259">
    <property type="entry name" value="CarD-like"/>
    <property type="match status" value="1"/>
</dbReference>
<dbReference type="PANTHER" id="PTHR47964:SF1">
    <property type="entry name" value="ATP-DEPENDENT DNA HELICASE HOMOLOG RECG, CHLOROPLASTIC"/>
    <property type="match status" value="1"/>
</dbReference>
<name>A0ABY1ACD0_9LACO</name>
<dbReference type="Pfam" id="PF03461">
    <property type="entry name" value="TRCF"/>
    <property type="match status" value="1"/>
</dbReference>
<dbReference type="Gene3D" id="3.90.1150.50">
    <property type="entry name" value="Transcription-repair-coupling factor, D7 domain"/>
    <property type="match status" value="1"/>
</dbReference>
<evidence type="ECO:0000256" key="10">
    <source>
        <dbReference type="SAM" id="Coils"/>
    </source>
</evidence>
<feature type="domain" description="Helicase C-terminal" evidence="12">
    <location>
        <begin position="812"/>
        <end position="973"/>
    </location>
</feature>
<dbReference type="CDD" id="cd17991">
    <property type="entry name" value="DEXHc_TRCF"/>
    <property type="match status" value="1"/>
</dbReference>
<dbReference type="EMBL" id="FOCC01000008">
    <property type="protein sequence ID" value="SEM77621.1"/>
    <property type="molecule type" value="Genomic_DNA"/>
</dbReference>
<evidence type="ECO:0000256" key="8">
    <source>
        <dbReference type="ARBA" id="ARBA00023204"/>
    </source>
</evidence>
<sequence length="1178" mass="133764">MELSELFNGASNVKTFYQNLKEPGRHLVTGVFGSLKTVLIAELFKKTQKPLLVCCDDLYHAQSLADDLTNLIAEEQVDLFPVEEEMAVELATSSPEFKAQRVKSLADLSSKKPCIVVSSVSGFKKILPPKTFFEHNLLAFEVGKTYVLAEIKLKLMQMGYTQTKLVERPGDFAIRGSIVDIYALNTENPVRLDFFDDELDSLRLFDAADQRSLENKQQQVVLPATELVASSELLEQGAKRLQEKLAQSLEDKNLTKEAQSQLKNSVGLVISDWKAGLKGEKSLLFAQELYADQAQSLSDYLAKDGMVIFDDYVRLKEQEKKLDLADLTWLTEKIAEHKIFAKDSLNFDLRTLEKQVKQNKIFFSLLKKGMGRLKLASIDDLRGRNAQQFFGQMPLLKTEALRWQKAQDTVVVLLNSKEHMAKVQQTFNDFKVSYVLAQTKEVFKAKLQLVLGNLQQGFELPNAHLLVLTEAELFENRKKRQPKRQTMANTERLKSYTDLKKGDYVVHVNHGIGRFMGMETLEVGGKHQDYMTILYRDDAKLFIPVSQLDRVQKYVSAEGKTPRVNKLGGSEWQKTKNRVAAKIEDIADELVELYAQRSLAKGHAFPKDDSLQREFEAAFPYTETQDQLRSAKEIKLDMEKKRPMDRLLIGDVGYGKTEVALRAAFKAVDDGKQVAFLAPTTVLVQQHYDTMLKRFENFPVEIGMLSRFNSPKQTKETLAKLKDGRLDIIVGTHRLLSKDVKFADLGLLIIDEEQRFGVKHKERLKELKASVDVLTLTATPIPRTLNMSMLGVRDLSVIETAPMNRYPIQTYVMEQNYTVIADGIKRELARKGQVFYLHNRVHDIEQVAETLSTLVPEAKIGFVHGQMTENQLEGILFDFIAGEYDVLVTTTIIETGVDMPNVNTLFVENADQMGLAQLYQLRGRVGRSNRVAYAYFMYQPDKVLTEVSEKRLEAIKDFTELGSGFKIAMRDLSIRGAGNLLGKQQHGFIDSVGYDLYTQMLSDAVAKKRGVKKQAKTNCEVNLQVEAYLPETYIEDSRQKIEIYKRIHQLHNEAEYEEIKSDLEDRFGAYPDEVANLLEIGLLKLYADYALLEKISQVNNKIEVLFSKEATTKQDISQVIEAFGDLKVTFGSQNQKTLVTIKLPSQVNYAALLYTVEQTVHQLARNLDNEPKKVEEKT</sequence>
<proteinExistence type="inferred from homology"/>
<evidence type="ECO:0000313" key="13">
    <source>
        <dbReference type="EMBL" id="SEM77621.1"/>
    </source>
</evidence>
<dbReference type="SMART" id="SM00487">
    <property type="entry name" value="DEXDc"/>
    <property type="match status" value="1"/>
</dbReference>
<dbReference type="SMART" id="SM01058">
    <property type="entry name" value="CarD_TRCF"/>
    <property type="match status" value="1"/>
</dbReference>
<dbReference type="HAMAP" id="MF_00969">
    <property type="entry name" value="TRCF"/>
    <property type="match status" value="1"/>
</dbReference>
<dbReference type="SUPFAM" id="SSF52540">
    <property type="entry name" value="P-loop containing nucleoside triphosphate hydrolases"/>
    <property type="match status" value="4"/>
</dbReference>
<dbReference type="SMART" id="SM00982">
    <property type="entry name" value="TRCF"/>
    <property type="match status" value="1"/>
</dbReference>
<protein>
    <recommendedName>
        <fullName evidence="9">Transcription-repair-coupling factor</fullName>
        <shortName evidence="9">TRCF</shortName>
        <ecNumber evidence="9">3.6.4.-</ecNumber>
    </recommendedName>
</protein>
<dbReference type="Pfam" id="PF02559">
    <property type="entry name" value="CarD_TRCF_RID"/>
    <property type="match status" value="1"/>
</dbReference>
<dbReference type="Pfam" id="PF00271">
    <property type="entry name" value="Helicase_C"/>
    <property type="match status" value="1"/>
</dbReference>
<dbReference type="InterPro" id="IPR003711">
    <property type="entry name" value="CarD-like/TRCF_RID"/>
</dbReference>
<organism evidence="13 14">
    <name type="scientific">Ligilactobacillus ruminis</name>
    <dbReference type="NCBI Taxonomy" id="1623"/>
    <lineage>
        <taxon>Bacteria</taxon>
        <taxon>Bacillati</taxon>
        <taxon>Bacillota</taxon>
        <taxon>Bacilli</taxon>
        <taxon>Lactobacillales</taxon>
        <taxon>Lactobacillaceae</taxon>
        <taxon>Ligilactobacillus</taxon>
    </lineage>
</organism>
<keyword evidence="8 9" id="KW-0234">DNA repair</keyword>
<evidence type="ECO:0000256" key="3">
    <source>
        <dbReference type="ARBA" id="ARBA00022763"/>
    </source>
</evidence>
<evidence type="ECO:0000256" key="2">
    <source>
        <dbReference type="ARBA" id="ARBA00022741"/>
    </source>
</evidence>
<dbReference type="InterPro" id="IPR004576">
    <property type="entry name" value="Mfd"/>
</dbReference>
<dbReference type="InterPro" id="IPR047112">
    <property type="entry name" value="RecG/Mfd"/>
</dbReference>
<evidence type="ECO:0000313" key="14">
    <source>
        <dbReference type="Proteomes" id="UP000182089"/>
    </source>
</evidence>
<dbReference type="Gene3D" id="3.30.2060.10">
    <property type="entry name" value="Penicillin-binding protein 1b domain"/>
    <property type="match status" value="1"/>
</dbReference>
<comment type="similarity">
    <text evidence="9">In the C-terminal section; belongs to the helicase family. RecG subfamily.</text>
</comment>
<dbReference type="PROSITE" id="PS51192">
    <property type="entry name" value="HELICASE_ATP_BIND_1"/>
    <property type="match status" value="1"/>
</dbReference>